<name>A0AAD6IDE3_PENCN</name>
<reference evidence="3" key="2">
    <citation type="submission" date="2023-01" db="EMBL/GenBank/DDBJ databases">
        <authorList>
            <person name="Petersen C."/>
        </authorList>
    </citation>
    <scope>NUCLEOTIDE SEQUENCE</scope>
    <source>
        <strain evidence="3">IBT 15450</strain>
    </source>
</reference>
<dbReference type="EMBL" id="JAQJZL010000004">
    <property type="protein sequence ID" value="KAJ6043845.1"/>
    <property type="molecule type" value="Genomic_DNA"/>
</dbReference>
<evidence type="ECO:0000256" key="1">
    <source>
        <dbReference type="ARBA" id="ARBA00025758"/>
    </source>
</evidence>
<comment type="similarity">
    <text evidence="1">Belongs to the gemin-2 family.</text>
</comment>
<proteinExistence type="inferred from homology"/>
<dbReference type="GO" id="GO:0032797">
    <property type="term" value="C:SMN complex"/>
    <property type="evidence" value="ECO:0007669"/>
    <property type="project" value="TreeGrafter"/>
</dbReference>
<dbReference type="InterPro" id="IPR035426">
    <property type="entry name" value="Gemin2/Brr1"/>
</dbReference>
<evidence type="ECO:0000313" key="3">
    <source>
        <dbReference type="EMBL" id="KAJ6043845.1"/>
    </source>
</evidence>
<dbReference type="PANTHER" id="PTHR12794">
    <property type="entry name" value="GEMIN2"/>
    <property type="match status" value="1"/>
</dbReference>
<feature type="region of interest" description="Disordered" evidence="2">
    <location>
        <begin position="1"/>
        <end position="80"/>
    </location>
</feature>
<protein>
    <recommendedName>
        <fullName evidence="5">V-SNARE</fullName>
    </recommendedName>
</protein>
<comment type="caution">
    <text evidence="3">The sequence shown here is derived from an EMBL/GenBank/DDBJ whole genome shotgun (WGS) entry which is preliminary data.</text>
</comment>
<organism evidence="3 4">
    <name type="scientific">Penicillium canescens</name>
    <dbReference type="NCBI Taxonomy" id="5083"/>
    <lineage>
        <taxon>Eukaryota</taxon>
        <taxon>Fungi</taxon>
        <taxon>Dikarya</taxon>
        <taxon>Ascomycota</taxon>
        <taxon>Pezizomycotina</taxon>
        <taxon>Eurotiomycetes</taxon>
        <taxon>Eurotiomycetidae</taxon>
        <taxon>Eurotiales</taxon>
        <taxon>Aspergillaceae</taxon>
        <taxon>Penicillium</taxon>
    </lineage>
</organism>
<dbReference type="Pfam" id="PF04938">
    <property type="entry name" value="SIP1"/>
    <property type="match status" value="1"/>
</dbReference>
<gene>
    <name evidence="3" type="ORF">N7460_005200</name>
</gene>
<accession>A0AAD6IDE3</accession>
<feature type="compositionally biased region" description="Basic and acidic residues" evidence="2">
    <location>
        <begin position="308"/>
        <end position="318"/>
    </location>
</feature>
<dbReference type="GO" id="GO:0000387">
    <property type="term" value="P:spliceosomal snRNP assembly"/>
    <property type="evidence" value="ECO:0007669"/>
    <property type="project" value="InterPro"/>
</dbReference>
<reference evidence="3" key="1">
    <citation type="journal article" date="2023" name="IMA Fungus">
        <title>Comparative genomic study of the Penicillium genus elucidates a diverse pangenome and 15 lateral gene transfer events.</title>
        <authorList>
            <person name="Petersen C."/>
            <person name="Sorensen T."/>
            <person name="Nielsen M.R."/>
            <person name="Sondergaard T.E."/>
            <person name="Sorensen J.L."/>
            <person name="Fitzpatrick D.A."/>
            <person name="Frisvad J.C."/>
            <person name="Nielsen K.L."/>
        </authorList>
    </citation>
    <scope>NUCLEOTIDE SEQUENCE</scope>
    <source>
        <strain evidence="3">IBT 15450</strain>
    </source>
</reference>
<dbReference type="Proteomes" id="UP001219568">
    <property type="component" value="Unassembled WGS sequence"/>
</dbReference>
<evidence type="ECO:0000256" key="2">
    <source>
        <dbReference type="SAM" id="MobiDB-lite"/>
    </source>
</evidence>
<sequence>MVPPSGAKLQPQNHHLHLTMPDKRKSDLAPPSPKRAKMSYDDDEGEDQSSPLHHERPRNNPTYGQKNAFPGLDDGGDELFYGPAEDGLEYLRMVRSEANSLPSLFFTATPTANPPKPTSDEQQYAKTVENPKSYPRGGFYADEAYIAPAEDMDPTAAAHSSSKIDQLYPDAQQSYYTLLRHRFLLLRSTLRCSPPAEAISALDHAHPISLPRNALSAHKEWRRLLLAVDPQMVQLACMDTDSVLEVLELLARMMSDVVRSEDSERVRRIGAWAWGLLGKSREVGELATEDVGTIRNLGKRAATILRKVQETENNRSQEEEGSESPVSDLEDMDQLDMQDKHVDEIREEGLPVTAEAQDSSVLDTSEQSQLEAAKARLQAQIQDRADISDPTESDNEELLKQTRALLDMVITVVGEFYGQRDLLEAREIWAKE</sequence>
<dbReference type="GO" id="GO:0005634">
    <property type="term" value="C:nucleus"/>
    <property type="evidence" value="ECO:0007669"/>
    <property type="project" value="TreeGrafter"/>
</dbReference>
<dbReference type="PANTHER" id="PTHR12794:SF0">
    <property type="entry name" value="GEM-ASSOCIATED PROTEIN 2"/>
    <property type="match status" value="1"/>
</dbReference>
<evidence type="ECO:0000313" key="4">
    <source>
        <dbReference type="Proteomes" id="UP001219568"/>
    </source>
</evidence>
<dbReference type="Gene3D" id="1.20.58.1070">
    <property type="match status" value="1"/>
</dbReference>
<evidence type="ECO:0008006" key="5">
    <source>
        <dbReference type="Google" id="ProtNLM"/>
    </source>
</evidence>
<keyword evidence="4" id="KW-1185">Reference proteome</keyword>
<dbReference type="AlphaFoldDB" id="A0AAD6IDE3"/>
<feature type="region of interest" description="Disordered" evidence="2">
    <location>
        <begin position="308"/>
        <end position="332"/>
    </location>
</feature>